<proteinExistence type="predicted"/>
<keyword evidence="1" id="KW-0472">Membrane</keyword>
<dbReference type="Gene3D" id="2.60.120.260">
    <property type="entry name" value="Galactose-binding domain-like"/>
    <property type="match status" value="1"/>
</dbReference>
<reference evidence="2 3" key="1">
    <citation type="journal article" date="2007" name="Appl. Environ. Microbiol.">
        <title>Isolation of key methanogens for global methane emission from rice paddy fields: a novel isolate affiliated with the clone cluster rice cluster I.</title>
        <authorList>
            <person name="Sakai S."/>
            <person name="Imachi H."/>
            <person name="Sekiguchi Y."/>
            <person name="Ohashi A."/>
            <person name="Harada H."/>
            <person name="Kamagata Y."/>
        </authorList>
    </citation>
    <scope>NUCLEOTIDE SEQUENCE [LARGE SCALE GENOMIC DNA]</scope>
    <source>
        <strain evidence="3">DSM 17711 / JCM 13418 / NBRC 101707 / SANAE</strain>
    </source>
</reference>
<dbReference type="EMBL" id="AP011532">
    <property type="protein sequence ID" value="BAI62605.1"/>
    <property type="molecule type" value="Genomic_DNA"/>
</dbReference>
<keyword evidence="1" id="KW-0812">Transmembrane</keyword>
<dbReference type="eggNOG" id="arCOG11135">
    <property type="taxonomic scope" value="Archaea"/>
</dbReference>
<feature type="transmembrane region" description="Helical" evidence="1">
    <location>
        <begin position="12"/>
        <end position="32"/>
    </location>
</feature>
<dbReference type="KEGG" id="mpd:MCP_2533"/>
<evidence type="ECO:0000313" key="3">
    <source>
        <dbReference type="Proteomes" id="UP000001882"/>
    </source>
</evidence>
<dbReference type="SUPFAM" id="SSF51445">
    <property type="entry name" value="(Trans)glycosidases"/>
    <property type="match status" value="1"/>
</dbReference>
<dbReference type="InterPro" id="IPR008979">
    <property type="entry name" value="Galactose-bd-like_sf"/>
</dbReference>
<dbReference type="Gene3D" id="3.20.20.80">
    <property type="entry name" value="Glycosidases"/>
    <property type="match status" value="1"/>
</dbReference>
<dbReference type="AlphaFoldDB" id="D1Z1N3"/>
<accession>D1Z1N3</accession>
<keyword evidence="1" id="KW-1133">Transmembrane helix</keyword>
<sequence>MKLGRNRLHITSAMVIFLLLIITGCVYTNYLINFTDNSSDNGSIDPTADIINPSLVPVTNDSQYGPMKYRLVYIRDNIATAKNLEKVESVMVRAKNAGYNGVVFSNHNLEALDSASDNYKKNLDAVKNKADELGLALYPCVLTVGYANAILSHDPNQIEGLPVKDALFVVSHGQANLVSDPDISLPGGNFESAVSNRFVGWDSQEKPGYYTFADSSIKHAGSQSMRIDAKGGVNRIFKTVDVAPYRQYHLSFWMKTQDITNPDAVVPTVKGENGMMLAFQTPAVASTQDWTEYDIVFNSLNNSRVTISLGTWNDVQGKVWFDDASLAEIGLTNVIRRADCPLVVESEDGIVYTEGVDYKSVTDPLLGEVPDPGFYSIYHPSPPIILTSNSRIREGERLRVSFYSAISTDHGMVSVSLTSPEAQAIFRNQIIDVKDALHPSGYFINYDEIRVGNWEASDKPRTQGQLLANSIRSNYNLIRSVSPGTTIFVWNDMFDPYVNAVDNYYLCNGSVDGSYEGLARDMVIVNWNYNDKTYMNSLKFWSGRGNPMILAGYYDGLGLPIGQWLNDASNSGVNVAGAMYTTWDYNYTDLEEFANEAWGGAK</sequence>
<evidence type="ECO:0000256" key="1">
    <source>
        <dbReference type="SAM" id="Phobius"/>
    </source>
</evidence>
<protein>
    <recommendedName>
        <fullName evidence="4">CBM-cenC domain-containing protein</fullName>
    </recommendedName>
</protein>
<reference evidence="3" key="3">
    <citation type="journal article" date="2011" name="PLoS ONE">
        <title>Genome sequence of a mesophilic hydrogenotrophic methanogen Methanocella paludicola, the first cultivated representative of the order Methanocellales.</title>
        <authorList>
            <person name="Sakai S."/>
            <person name="Takaki Y."/>
            <person name="Shimamura S."/>
            <person name="Sekine M."/>
            <person name="Tajima T."/>
            <person name="Kosugi H."/>
            <person name="Ichikawa N."/>
            <person name="Tasumi E."/>
            <person name="Hiraki A.T."/>
            <person name="Shimizu A."/>
            <person name="Kato Y."/>
            <person name="Nishiko R."/>
            <person name="Mori K."/>
            <person name="Fujita N."/>
            <person name="Imachi H."/>
            <person name="Takai K."/>
        </authorList>
    </citation>
    <scope>NUCLEOTIDE SEQUENCE [LARGE SCALE GENOMIC DNA]</scope>
    <source>
        <strain evidence="3">DSM 17711 / JCM 13418 / NBRC 101707 / SANAE</strain>
    </source>
</reference>
<organism evidence="2 3">
    <name type="scientific">Methanocella paludicola (strain DSM 17711 / JCM 13418 / NBRC 101707 / SANAE)</name>
    <dbReference type="NCBI Taxonomy" id="304371"/>
    <lineage>
        <taxon>Archaea</taxon>
        <taxon>Methanobacteriati</taxon>
        <taxon>Methanobacteriota</taxon>
        <taxon>Stenosarchaea group</taxon>
        <taxon>Methanomicrobia</taxon>
        <taxon>Methanocellales</taxon>
        <taxon>Methanocellaceae</taxon>
        <taxon>Methanocella</taxon>
    </lineage>
</organism>
<keyword evidence="3" id="KW-1185">Reference proteome</keyword>
<dbReference type="SUPFAM" id="SSF49785">
    <property type="entry name" value="Galactose-binding domain-like"/>
    <property type="match status" value="1"/>
</dbReference>
<gene>
    <name evidence="2" type="ordered locus">MCP_2533</name>
</gene>
<dbReference type="PROSITE" id="PS51257">
    <property type="entry name" value="PROKAR_LIPOPROTEIN"/>
    <property type="match status" value="1"/>
</dbReference>
<evidence type="ECO:0008006" key="4">
    <source>
        <dbReference type="Google" id="ProtNLM"/>
    </source>
</evidence>
<name>D1Z1N3_METPS</name>
<reference evidence="2 3" key="2">
    <citation type="journal article" date="2008" name="Int. J. Syst. Evol. Microbiol.">
        <title>Methanocella paludicola gen. nov., sp. nov., a methane-producing archaeon, the first isolate of the lineage 'Rice Cluster I', and proposal of the new archaeal order Methanocellales ord. nov.</title>
        <authorList>
            <person name="Sakai S."/>
            <person name="Imachi H."/>
            <person name="Hanada S."/>
            <person name="Ohashi A."/>
            <person name="Harada H."/>
            <person name="Kamagata Y."/>
        </authorList>
    </citation>
    <scope>NUCLEOTIDE SEQUENCE [LARGE SCALE GENOMIC DNA]</scope>
    <source>
        <strain evidence="3">DSM 17711 / JCM 13418 / NBRC 101707 / SANAE</strain>
    </source>
</reference>
<dbReference type="InterPro" id="IPR017853">
    <property type="entry name" value="GH"/>
</dbReference>
<dbReference type="InParanoid" id="D1Z1N3"/>
<evidence type="ECO:0000313" key="2">
    <source>
        <dbReference type="EMBL" id="BAI62605.1"/>
    </source>
</evidence>
<dbReference type="Proteomes" id="UP000001882">
    <property type="component" value="Chromosome"/>
</dbReference>